<proteinExistence type="inferred from homology"/>
<dbReference type="Pfam" id="PF12704">
    <property type="entry name" value="MacB_PCD"/>
    <property type="match status" value="1"/>
</dbReference>
<keyword evidence="6 7" id="KW-0472">Membrane</keyword>
<accession>A0A512DUM9</accession>
<feature type="transmembrane region" description="Helical" evidence="7">
    <location>
        <begin position="379"/>
        <end position="398"/>
    </location>
</feature>
<keyword evidence="11" id="KW-1185">Reference proteome</keyword>
<dbReference type="GO" id="GO:0098797">
    <property type="term" value="C:plasma membrane protein complex"/>
    <property type="evidence" value="ECO:0007669"/>
    <property type="project" value="TreeGrafter"/>
</dbReference>
<evidence type="ECO:0000256" key="3">
    <source>
        <dbReference type="ARBA" id="ARBA00022475"/>
    </source>
</evidence>
<protein>
    <submittedName>
        <fullName evidence="10">ABC transporter</fullName>
    </submittedName>
</protein>
<feature type="transmembrane region" description="Helical" evidence="7">
    <location>
        <begin position="335"/>
        <end position="359"/>
    </location>
</feature>
<dbReference type="InterPro" id="IPR025857">
    <property type="entry name" value="MacB_PCD"/>
</dbReference>
<comment type="subcellular location">
    <subcellularLocation>
        <location evidence="1">Cell membrane</location>
        <topology evidence="1">Multi-pass membrane protein</topology>
    </subcellularLocation>
</comment>
<keyword evidence="3" id="KW-1003">Cell membrane</keyword>
<keyword evidence="5 7" id="KW-1133">Transmembrane helix</keyword>
<comment type="caution">
    <text evidence="10">The sequence shown here is derived from an EMBL/GenBank/DDBJ whole genome shotgun (WGS) entry which is preliminary data.</text>
</comment>
<dbReference type="Pfam" id="PF02687">
    <property type="entry name" value="FtsX"/>
    <property type="match status" value="1"/>
</dbReference>
<dbReference type="AlphaFoldDB" id="A0A512DUM9"/>
<feature type="domain" description="ABC3 transporter permease C-terminal" evidence="8">
    <location>
        <begin position="287"/>
        <end position="408"/>
    </location>
</feature>
<dbReference type="OrthoDB" id="9770036at2"/>
<evidence type="ECO:0000256" key="6">
    <source>
        <dbReference type="ARBA" id="ARBA00023136"/>
    </source>
</evidence>
<gene>
    <name evidence="10" type="ORF">SAE02_43200</name>
</gene>
<feature type="domain" description="MacB-like periplasmic core" evidence="9">
    <location>
        <begin position="21"/>
        <end position="257"/>
    </location>
</feature>
<dbReference type="InterPro" id="IPR051447">
    <property type="entry name" value="Lipoprotein-release_system"/>
</dbReference>
<reference evidence="10 11" key="1">
    <citation type="submission" date="2019-07" db="EMBL/GenBank/DDBJ databases">
        <title>Whole genome shotgun sequence of Skermanella aerolata NBRC 106429.</title>
        <authorList>
            <person name="Hosoyama A."/>
            <person name="Uohara A."/>
            <person name="Ohji S."/>
            <person name="Ichikawa N."/>
        </authorList>
    </citation>
    <scope>NUCLEOTIDE SEQUENCE [LARGE SCALE GENOMIC DNA]</scope>
    <source>
        <strain evidence="10 11">NBRC 106429</strain>
    </source>
</reference>
<organism evidence="10 11">
    <name type="scientific">Skermanella aerolata</name>
    <dbReference type="NCBI Taxonomy" id="393310"/>
    <lineage>
        <taxon>Bacteria</taxon>
        <taxon>Pseudomonadati</taxon>
        <taxon>Pseudomonadota</taxon>
        <taxon>Alphaproteobacteria</taxon>
        <taxon>Rhodospirillales</taxon>
        <taxon>Azospirillaceae</taxon>
        <taxon>Skermanella</taxon>
    </lineage>
</organism>
<dbReference type="RefSeq" id="WP_044429649.1">
    <property type="nucleotide sequence ID" value="NZ_BJYZ01000020.1"/>
</dbReference>
<dbReference type="EMBL" id="BJYZ01000020">
    <property type="protein sequence ID" value="GEO40172.1"/>
    <property type="molecule type" value="Genomic_DNA"/>
</dbReference>
<keyword evidence="4 7" id="KW-0812">Transmembrane</keyword>
<dbReference type="InterPro" id="IPR003838">
    <property type="entry name" value="ABC3_permease_C"/>
</dbReference>
<feature type="transmembrane region" description="Helical" evidence="7">
    <location>
        <begin position="21"/>
        <end position="42"/>
    </location>
</feature>
<dbReference type="Proteomes" id="UP000321523">
    <property type="component" value="Unassembled WGS sequence"/>
</dbReference>
<name>A0A512DUM9_9PROT</name>
<sequence>MARPLLLDLALTHILGRKRQTIVSVLGVALGVGFFIAMAALMQGFQGYFVDTVINASPHITVRDQFREPAVQPVAAAFRGGAVLLHGLKPRDEIRGIRKAGTIVSALSEWPGLSVAPSLDGPVILRYGSADKSAVAIGIVPEREVRVTQLEDDMVEGHLTDLASAANGIVMGLGLASKLGAKMGDSLNAISPAGVILRVKVVGLFRTGIVSLDEGQAYILLKKAQILQSRANVINQIRIRLMEVDAAREVAARIEALYGYRTESWQEANEGVFGVFRIQNAIMYSTVGAIMIVAAFGIYNIISTVVYEKSRDIAILKSIGLTEADIRRTFLMQGLMIGMIGAVLGWIIGFGLTSLLGSIRFDVGGMVRNDRFFLAWSLSHYWIGGMFSLVASAVAAWIPARRAAAANPVDIIRGAA</sequence>
<evidence type="ECO:0000259" key="8">
    <source>
        <dbReference type="Pfam" id="PF02687"/>
    </source>
</evidence>
<evidence type="ECO:0000313" key="10">
    <source>
        <dbReference type="EMBL" id="GEO40172.1"/>
    </source>
</evidence>
<evidence type="ECO:0000256" key="7">
    <source>
        <dbReference type="SAM" id="Phobius"/>
    </source>
</evidence>
<evidence type="ECO:0000313" key="11">
    <source>
        <dbReference type="Proteomes" id="UP000321523"/>
    </source>
</evidence>
<evidence type="ECO:0000259" key="9">
    <source>
        <dbReference type="Pfam" id="PF12704"/>
    </source>
</evidence>
<dbReference type="PANTHER" id="PTHR30489:SF0">
    <property type="entry name" value="LIPOPROTEIN-RELEASING SYSTEM TRANSMEMBRANE PROTEIN LOLE"/>
    <property type="match status" value="1"/>
</dbReference>
<evidence type="ECO:0000256" key="4">
    <source>
        <dbReference type="ARBA" id="ARBA00022692"/>
    </source>
</evidence>
<evidence type="ECO:0000256" key="1">
    <source>
        <dbReference type="ARBA" id="ARBA00004651"/>
    </source>
</evidence>
<feature type="transmembrane region" description="Helical" evidence="7">
    <location>
        <begin position="281"/>
        <end position="302"/>
    </location>
</feature>
<dbReference type="PANTHER" id="PTHR30489">
    <property type="entry name" value="LIPOPROTEIN-RELEASING SYSTEM TRANSMEMBRANE PROTEIN LOLE"/>
    <property type="match status" value="1"/>
</dbReference>
<evidence type="ECO:0000256" key="5">
    <source>
        <dbReference type="ARBA" id="ARBA00022989"/>
    </source>
</evidence>
<comment type="similarity">
    <text evidence="2">Belongs to the ABC-4 integral membrane protein family. LolC/E subfamily.</text>
</comment>
<evidence type="ECO:0000256" key="2">
    <source>
        <dbReference type="ARBA" id="ARBA00005236"/>
    </source>
</evidence>
<dbReference type="GO" id="GO:0044874">
    <property type="term" value="P:lipoprotein localization to outer membrane"/>
    <property type="evidence" value="ECO:0007669"/>
    <property type="project" value="TreeGrafter"/>
</dbReference>